<reference evidence="5" key="1">
    <citation type="journal article" date="2011" name="PLoS ONE">
        <title>A deep insight into the sialotranscriptome of the gulf coast tick, Amblyomma maculatum.</title>
        <authorList>
            <person name="Karim S."/>
            <person name="Singh P."/>
            <person name="Ribeiro J.M."/>
        </authorList>
    </citation>
    <scope>NUCLEOTIDE SEQUENCE</scope>
    <source>
        <tissue evidence="5">Salivary gland</tissue>
    </source>
</reference>
<feature type="domain" description="Single" evidence="4">
    <location>
        <begin position="34"/>
        <end position="100"/>
    </location>
</feature>
<dbReference type="AlphaFoldDB" id="G3MTT7"/>
<dbReference type="InterPro" id="IPR029277">
    <property type="entry name" value="SVWC_dom"/>
</dbReference>
<proteinExistence type="evidence at transcript level"/>
<dbReference type="SMART" id="SM01318">
    <property type="entry name" value="SVWC"/>
    <property type="match status" value="3"/>
</dbReference>
<keyword evidence="3" id="KW-0732">Signal</keyword>
<feature type="domain" description="Single" evidence="4">
    <location>
        <begin position="318"/>
        <end position="381"/>
    </location>
</feature>
<evidence type="ECO:0000313" key="5">
    <source>
        <dbReference type="EMBL" id="AEO36905.1"/>
    </source>
</evidence>
<evidence type="ECO:0000259" key="4">
    <source>
        <dbReference type="SMART" id="SM01318"/>
    </source>
</evidence>
<feature type="signal peptide" evidence="3">
    <location>
        <begin position="1"/>
        <end position="23"/>
    </location>
</feature>
<dbReference type="PANTHER" id="PTHR39957">
    <property type="entry name" value="AT09846P1-RELATED"/>
    <property type="match status" value="1"/>
</dbReference>
<feature type="chain" id="PRO_5003447483" description="Single domain-containing protein" evidence="3">
    <location>
        <begin position="24"/>
        <end position="392"/>
    </location>
</feature>
<dbReference type="GO" id="GO:0005576">
    <property type="term" value="C:extracellular region"/>
    <property type="evidence" value="ECO:0007669"/>
    <property type="project" value="UniProtKB-SubCell"/>
</dbReference>
<dbReference type="EMBL" id="JO845289">
    <property type="protein sequence ID" value="AEO36905.1"/>
    <property type="molecule type" value="mRNA"/>
</dbReference>
<dbReference type="PANTHER" id="PTHR39957:SF1">
    <property type="entry name" value="AT09846P1-RELATED"/>
    <property type="match status" value="1"/>
</dbReference>
<sequence length="392" mass="44559">MAVTRKAAIFLLAIEACFTMTKCIQVDILPEGTCQYGEYFFPSGMRVDRKCARLTCDANRRQVNYEECEIRDNSNIESQPTERSSGRSDTDFPYCCQPEKQGNTTFYRYLSKTYHRGHVVGLTVTEKRLYVNVEREILTCKRPGKTNLSKRRNHQQEEVCCQMENDPAKKTAIETRCPTVLDFQESGCVLVSTGQRDAAYPACCSEYLCLPAQRYCSTGASKEELGICEYKLCDGDADVPNVQRTYTEKQLRKHMGCRNVLQNGNLTEAQNGDVLSSKVCPEMICPNVTEHVITASAGSRPAHMVEIGPLDNPHTKYCVYNQINVWDTYQSQNPCQEWTCDSKRSRVNIKKCSDSNLGGHCKWSGGDKQKHFPDCCPRRRCEEGFTRYTPYV</sequence>
<evidence type="ECO:0000256" key="1">
    <source>
        <dbReference type="ARBA" id="ARBA00004613"/>
    </source>
</evidence>
<protein>
    <recommendedName>
        <fullName evidence="4">Single domain-containing protein</fullName>
    </recommendedName>
</protein>
<organism evidence="5">
    <name type="scientific">Amblyomma maculatum</name>
    <name type="common">Gulf Coast tick</name>
    <dbReference type="NCBI Taxonomy" id="34609"/>
    <lineage>
        <taxon>Eukaryota</taxon>
        <taxon>Metazoa</taxon>
        <taxon>Ecdysozoa</taxon>
        <taxon>Arthropoda</taxon>
        <taxon>Chelicerata</taxon>
        <taxon>Arachnida</taxon>
        <taxon>Acari</taxon>
        <taxon>Parasitiformes</taxon>
        <taxon>Ixodida</taxon>
        <taxon>Ixodoidea</taxon>
        <taxon>Ixodidae</taxon>
        <taxon>Amblyomminae</taxon>
        <taxon>Amblyomma</taxon>
    </lineage>
</organism>
<accession>G3MTT7</accession>
<evidence type="ECO:0000256" key="2">
    <source>
        <dbReference type="ARBA" id="ARBA00022525"/>
    </source>
</evidence>
<name>G3MTT7_AMBMU</name>
<feature type="domain" description="Single" evidence="4">
    <location>
        <begin position="140"/>
        <end position="209"/>
    </location>
</feature>
<keyword evidence="2" id="KW-0964">Secreted</keyword>
<comment type="subcellular location">
    <subcellularLocation>
        <location evidence="1">Secreted</location>
    </subcellularLocation>
</comment>
<evidence type="ECO:0000256" key="3">
    <source>
        <dbReference type="SAM" id="SignalP"/>
    </source>
</evidence>
<dbReference type="InterPro" id="IPR053308">
    <property type="entry name" value="Vago-like"/>
</dbReference>
<dbReference type="Pfam" id="PF15430">
    <property type="entry name" value="SVWC"/>
    <property type="match status" value="1"/>
</dbReference>